<gene>
    <name evidence="1" type="ORF">ROHU_015046</name>
</gene>
<dbReference type="EMBL" id="QBIY01011201">
    <property type="protein sequence ID" value="RXN34323.1"/>
    <property type="molecule type" value="Genomic_DNA"/>
</dbReference>
<proteinExistence type="predicted"/>
<keyword evidence="2" id="KW-1185">Reference proteome</keyword>
<dbReference type="AlphaFoldDB" id="A0A498NQY0"/>
<name>A0A498NQY0_LABRO</name>
<protein>
    <submittedName>
        <fullName evidence="1">Semaphorin-3F-like isoform X1</fullName>
    </submittedName>
</protein>
<comment type="caution">
    <text evidence="1">The sequence shown here is derived from an EMBL/GenBank/DDBJ whole genome shotgun (WGS) entry which is preliminary data.</text>
</comment>
<evidence type="ECO:0000313" key="2">
    <source>
        <dbReference type="Proteomes" id="UP000290572"/>
    </source>
</evidence>
<sequence>MKTCECSSDLFSCVFLTSDNGCTMLLNSPWSVQVLLALSVLTLGSDSEPQNAPRVFLSFKVTRHCVLFEWVAIVMEEDELSSALIEAMPGPPSPPLTLHPRSTPLPGGNWVEAWLCEEIKFLKFPVDCGIGQESGAYCSPWDGM</sequence>
<reference evidence="1 2" key="1">
    <citation type="submission" date="2018-03" db="EMBL/GenBank/DDBJ databases">
        <title>Draft genome sequence of Rohu Carp (Labeo rohita).</title>
        <authorList>
            <person name="Das P."/>
            <person name="Kushwaha B."/>
            <person name="Joshi C.G."/>
            <person name="Kumar D."/>
            <person name="Nagpure N.S."/>
            <person name="Sahoo L."/>
            <person name="Das S.P."/>
            <person name="Bit A."/>
            <person name="Patnaik S."/>
            <person name="Meher P.K."/>
            <person name="Jayasankar P."/>
            <person name="Koringa P.G."/>
            <person name="Patel N.V."/>
            <person name="Hinsu A.T."/>
            <person name="Kumar R."/>
            <person name="Pandey M."/>
            <person name="Agarwal S."/>
            <person name="Srivastava S."/>
            <person name="Singh M."/>
            <person name="Iquebal M.A."/>
            <person name="Jaiswal S."/>
            <person name="Angadi U.B."/>
            <person name="Kumar N."/>
            <person name="Raza M."/>
            <person name="Shah T.M."/>
            <person name="Rai A."/>
            <person name="Jena J.K."/>
        </authorList>
    </citation>
    <scope>NUCLEOTIDE SEQUENCE [LARGE SCALE GENOMIC DNA]</scope>
    <source>
        <strain evidence="1">DASCIFA01</strain>
        <tissue evidence="1">Testis</tissue>
    </source>
</reference>
<evidence type="ECO:0000313" key="1">
    <source>
        <dbReference type="EMBL" id="RXN34323.1"/>
    </source>
</evidence>
<organism evidence="1 2">
    <name type="scientific">Labeo rohita</name>
    <name type="common">Indian major carp</name>
    <name type="synonym">Cyprinus rohita</name>
    <dbReference type="NCBI Taxonomy" id="84645"/>
    <lineage>
        <taxon>Eukaryota</taxon>
        <taxon>Metazoa</taxon>
        <taxon>Chordata</taxon>
        <taxon>Craniata</taxon>
        <taxon>Vertebrata</taxon>
        <taxon>Euteleostomi</taxon>
        <taxon>Actinopterygii</taxon>
        <taxon>Neopterygii</taxon>
        <taxon>Teleostei</taxon>
        <taxon>Ostariophysi</taxon>
        <taxon>Cypriniformes</taxon>
        <taxon>Cyprinidae</taxon>
        <taxon>Labeoninae</taxon>
        <taxon>Labeonini</taxon>
        <taxon>Labeo</taxon>
    </lineage>
</organism>
<dbReference type="Proteomes" id="UP000290572">
    <property type="component" value="Unassembled WGS sequence"/>
</dbReference>
<accession>A0A498NQY0</accession>